<dbReference type="AlphaFoldDB" id="A0A1I4ZHP8"/>
<keyword evidence="2" id="KW-0472">Membrane</keyword>
<protein>
    <submittedName>
        <fullName evidence="3">Uncharacterized protein</fullName>
    </submittedName>
</protein>
<dbReference type="EMBL" id="FOVL01000006">
    <property type="protein sequence ID" value="SFN49509.1"/>
    <property type="molecule type" value="Genomic_DNA"/>
</dbReference>
<reference evidence="3 4" key="1">
    <citation type="submission" date="2016-10" db="EMBL/GenBank/DDBJ databases">
        <authorList>
            <person name="de Groot N.N."/>
        </authorList>
    </citation>
    <scope>NUCLEOTIDE SEQUENCE [LARGE SCALE GENOMIC DNA]</scope>
    <source>
        <strain evidence="3 4">DSM 17794</strain>
    </source>
</reference>
<dbReference type="RefSeq" id="WP_093407593.1">
    <property type="nucleotide sequence ID" value="NZ_FOVL01000006.1"/>
</dbReference>
<evidence type="ECO:0000256" key="2">
    <source>
        <dbReference type="SAM" id="Phobius"/>
    </source>
</evidence>
<sequence>MIDFDQETWIYLAIIVVFLVVFMWNSRRAKQNRKARKNENFRRRYLERRKKQQSETENHL</sequence>
<dbReference type="STRING" id="287099.SAMN05660413_01331"/>
<gene>
    <name evidence="3" type="ORF">SAMN05660413_01331</name>
</gene>
<feature type="transmembrane region" description="Helical" evidence="2">
    <location>
        <begin position="6"/>
        <end position="24"/>
    </location>
</feature>
<evidence type="ECO:0000313" key="3">
    <source>
        <dbReference type="EMBL" id="SFN49509.1"/>
    </source>
</evidence>
<evidence type="ECO:0000256" key="1">
    <source>
        <dbReference type="SAM" id="MobiDB-lite"/>
    </source>
</evidence>
<organism evidence="3 4">
    <name type="scientific">Salegentibacter flavus</name>
    <dbReference type="NCBI Taxonomy" id="287099"/>
    <lineage>
        <taxon>Bacteria</taxon>
        <taxon>Pseudomonadati</taxon>
        <taxon>Bacteroidota</taxon>
        <taxon>Flavobacteriia</taxon>
        <taxon>Flavobacteriales</taxon>
        <taxon>Flavobacteriaceae</taxon>
        <taxon>Salegentibacter</taxon>
    </lineage>
</organism>
<dbReference type="Proteomes" id="UP000199153">
    <property type="component" value="Unassembled WGS sequence"/>
</dbReference>
<keyword evidence="2" id="KW-1133">Transmembrane helix</keyword>
<feature type="region of interest" description="Disordered" evidence="1">
    <location>
        <begin position="31"/>
        <end position="60"/>
    </location>
</feature>
<keyword evidence="4" id="KW-1185">Reference proteome</keyword>
<proteinExistence type="predicted"/>
<keyword evidence="2" id="KW-0812">Transmembrane</keyword>
<evidence type="ECO:0000313" key="4">
    <source>
        <dbReference type="Proteomes" id="UP000199153"/>
    </source>
</evidence>
<name>A0A1I4ZHP8_9FLAO</name>
<accession>A0A1I4ZHP8</accession>